<proteinExistence type="predicted"/>
<keyword evidence="2" id="KW-0812">Transmembrane</keyword>
<accession>A0A8J5GVE6</accession>
<keyword evidence="2" id="KW-0472">Membrane</keyword>
<evidence type="ECO:0000313" key="4">
    <source>
        <dbReference type="Proteomes" id="UP000734854"/>
    </source>
</evidence>
<dbReference type="PANTHER" id="PTHR36408:SF1">
    <property type="entry name" value="TRANSMEMBRANE PROTEIN"/>
    <property type="match status" value="1"/>
</dbReference>
<dbReference type="OrthoDB" id="2020732at2759"/>
<evidence type="ECO:0000256" key="2">
    <source>
        <dbReference type="SAM" id="Phobius"/>
    </source>
</evidence>
<dbReference type="AlphaFoldDB" id="A0A8J5GVE6"/>
<dbReference type="PANTHER" id="PTHR36408">
    <property type="entry name" value="TRANSMEMBRANE PROTEIN"/>
    <property type="match status" value="1"/>
</dbReference>
<reference evidence="3 4" key="1">
    <citation type="submission" date="2020-08" db="EMBL/GenBank/DDBJ databases">
        <title>Plant Genome Project.</title>
        <authorList>
            <person name="Zhang R.-G."/>
        </authorList>
    </citation>
    <scope>NUCLEOTIDE SEQUENCE [LARGE SCALE GENOMIC DNA]</scope>
    <source>
        <tissue evidence="3">Rhizome</tissue>
    </source>
</reference>
<gene>
    <name evidence="3" type="ORF">ZIOFF_025120</name>
</gene>
<feature type="region of interest" description="Disordered" evidence="1">
    <location>
        <begin position="273"/>
        <end position="312"/>
    </location>
</feature>
<feature type="transmembrane region" description="Helical" evidence="2">
    <location>
        <begin position="123"/>
        <end position="142"/>
    </location>
</feature>
<feature type="transmembrane region" description="Helical" evidence="2">
    <location>
        <begin position="88"/>
        <end position="111"/>
    </location>
</feature>
<sequence length="312" mass="34508">MPIASINACSTTPLIARTHHPVHSLPPYVNLVKLTPFPPSRISSACAADAFRWRTRASSSEVEGFDWNPARSVPSQPSLDNSLLMAEVICIVPSTVYSFACVATSVIPGASKQFQVHLGSKSFLVQYFLLVGAVAIGFLIRWRQWQRICTMEKDGVGVDLIGKIEKLEDDLKSSTTIIRALSRQLEKLGIKFRVTRKGLKEPLDQTTELAAKNSEAIRVLAMQEEILKKELGEIQKVLLAMQEQQQKQLELILAIGKAGRLLDSMDDLQEHGRISTGRAKPVQKEAKMPGIQFERHAGGDNHRPSTSHSGHQ</sequence>
<keyword evidence="2" id="KW-1133">Transmembrane helix</keyword>
<feature type="compositionally biased region" description="Basic and acidic residues" evidence="1">
    <location>
        <begin position="282"/>
        <end position="303"/>
    </location>
</feature>
<dbReference type="EMBL" id="JACMSC010000007">
    <property type="protein sequence ID" value="KAG6514750.1"/>
    <property type="molecule type" value="Genomic_DNA"/>
</dbReference>
<protein>
    <submittedName>
        <fullName evidence="3">Uncharacterized protein</fullName>
    </submittedName>
</protein>
<dbReference type="Proteomes" id="UP000734854">
    <property type="component" value="Unassembled WGS sequence"/>
</dbReference>
<evidence type="ECO:0000313" key="3">
    <source>
        <dbReference type="EMBL" id="KAG6514750.1"/>
    </source>
</evidence>
<evidence type="ECO:0000256" key="1">
    <source>
        <dbReference type="SAM" id="MobiDB-lite"/>
    </source>
</evidence>
<name>A0A8J5GVE6_ZINOF</name>
<organism evidence="3 4">
    <name type="scientific">Zingiber officinale</name>
    <name type="common">Ginger</name>
    <name type="synonym">Amomum zingiber</name>
    <dbReference type="NCBI Taxonomy" id="94328"/>
    <lineage>
        <taxon>Eukaryota</taxon>
        <taxon>Viridiplantae</taxon>
        <taxon>Streptophyta</taxon>
        <taxon>Embryophyta</taxon>
        <taxon>Tracheophyta</taxon>
        <taxon>Spermatophyta</taxon>
        <taxon>Magnoliopsida</taxon>
        <taxon>Liliopsida</taxon>
        <taxon>Zingiberales</taxon>
        <taxon>Zingiberaceae</taxon>
        <taxon>Zingiber</taxon>
    </lineage>
</organism>
<keyword evidence="4" id="KW-1185">Reference proteome</keyword>
<comment type="caution">
    <text evidence="3">The sequence shown here is derived from an EMBL/GenBank/DDBJ whole genome shotgun (WGS) entry which is preliminary data.</text>
</comment>
<dbReference type="GO" id="GO:0009941">
    <property type="term" value="C:chloroplast envelope"/>
    <property type="evidence" value="ECO:0007669"/>
    <property type="project" value="TreeGrafter"/>
</dbReference>